<dbReference type="OrthoDB" id="9812459at2"/>
<keyword evidence="2" id="KW-1185">Reference proteome</keyword>
<dbReference type="AlphaFoldDB" id="A0A433JAE9"/>
<dbReference type="InterPro" id="IPR041374">
    <property type="entry name" value="BaeRF_family12"/>
</dbReference>
<accession>A0A433JAE9</accession>
<name>A0A433JAE9_9PROT</name>
<evidence type="ECO:0000313" key="1">
    <source>
        <dbReference type="EMBL" id="RUQ72810.1"/>
    </source>
</evidence>
<gene>
    <name evidence="1" type="ORF">EJ913_09570</name>
</gene>
<dbReference type="EMBL" id="RZIJ01000006">
    <property type="protein sequence ID" value="RUQ72810.1"/>
    <property type="molecule type" value="Genomic_DNA"/>
</dbReference>
<organism evidence="1 2">
    <name type="scientific">Azospirillum doebereinerae</name>
    <dbReference type="NCBI Taxonomy" id="92933"/>
    <lineage>
        <taxon>Bacteria</taxon>
        <taxon>Pseudomonadati</taxon>
        <taxon>Pseudomonadota</taxon>
        <taxon>Alphaproteobacteria</taxon>
        <taxon>Rhodospirillales</taxon>
        <taxon>Azospirillaceae</taxon>
        <taxon>Azospirillum</taxon>
    </lineage>
</organism>
<proteinExistence type="predicted"/>
<protein>
    <recommendedName>
        <fullName evidence="3">Host attachment protein</fullName>
    </recommendedName>
</protein>
<comment type="caution">
    <text evidence="1">The sequence shown here is derived from an EMBL/GenBank/DDBJ whole genome shotgun (WGS) entry which is preliminary data.</text>
</comment>
<dbReference type="Proteomes" id="UP000280346">
    <property type="component" value="Unassembled WGS sequence"/>
</dbReference>
<reference evidence="1 2" key="1">
    <citation type="submission" date="2018-12" db="EMBL/GenBank/DDBJ databases">
        <authorList>
            <person name="Yang Y."/>
        </authorList>
    </citation>
    <scope>NUCLEOTIDE SEQUENCE [LARGE SCALE GENOMIC DNA]</scope>
    <source>
        <strain evidence="1 2">GSF71</strain>
    </source>
</reference>
<dbReference type="RefSeq" id="WP_126997165.1">
    <property type="nucleotide sequence ID" value="NZ_JBNPXW010000010.1"/>
</dbReference>
<sequence>MQRCGNTWIVLANQIGAVVLRTKVGQRGDYEELARELADETGDPLCTCPVRCPACKVGSATSDRSTKQGGMPSNSALTCLERRVADIVNQAARQGMFDSLILVAPGGMLRSLRRALTPEASQRLIRQEAKDLFGPPAQALSARLNSLLRH</sequence>
<evidence type="ECO:0008006" key="3">
    <source>
        <dbReference type="Google" id="ProtNLM"/>
    </source>
</evidence>
<dbReference type="Pfam" id="PF18856">
    <property type="entry name" value="baeRF_family12"/>
    <property type="match status" value="1"/>
</dbReference>
<evidence type="ECO:0000313" key="2">
    <source>
        <dbReference type="Proteomes" id="UP000280346"/>
    </source>
</evidence>